<dbReference type="InterPro" id="IPR051803">
    <property type="entry name" value="TA_system_RelE-like_toxin"/>
</dbReference>
<comment type="similarity">
    <text evidence="1 3">Belongs to the RelE toxin family.</text>
</comment>
<keyword evidence="5" id="KW-1185">Reference proteome</keyword>
<dbReference type="InterPro" id="IPR007712">
    <property type="entry name" value="RelE/ParE_toxin"/>
</dbReference>
<accession>K6XJ47</accession>
<dbReference type="InterPro" id="IPR028344">
    <property type="entry name" value="ParE1/4"/>
</dbReference>
<reference evidence="4 5" key="1">
    <citation type="journal article" date="2017" name="Antonie Van Leeuwenhoek">
        <title>Rhizobium rhizosphaerae sp. nov., a novel species isolated from rice rhizosphere.</title>
        <authorList>
            <person name="Zhao J.J."/>
            <person name="Zhang J."/>
            <person name="Zhang R.J."/>
            <person name="Zhang C.W."/>
            <person name="Yin H.Q."/>
            <person name="Zhang X.X."/>
        </authorList>
    </citation>
    <scope>NUCLEOTIDE SEQUENCE [LARGE SCALE GENOMIC DNA]</scope>
    <source>
        <strain evidence="4 5">BSs20135</strain>
    </source>
</reference>
<comment type="caution">
    <text evidence="4">The sequence shown here is derived from an EMBL/GenBank/DDBJ whole genome shotgun (WGS) entry which is preliminary data.</text>
</comment>
<dbReference type="InterPro" id="IPR035093">
    <property type="entry name" value="RelE/ParE_toxin_dom_sf"/>
</dbReference>
<dbReference type="PIRSF" id="PIRSF029218">
    <property type="entry name" value="ParE"/>
    <property type="match status" value="1"/>
</dbReference>
<evidence type="ECO:0000256" key="3">
    <source>
        <dbReference type="PIRNR" id="PIRNR029218"/>
    </source>
</evidence>
<proteinExistence type="inferred from homology"/>
<evidence type="ECO:0000313" key="5">
    <source>
        <dbReference type="Proteomes" id="UP000006327"/>
    </source>
</evidence>
<organism evidence="4 5">
    <name type="scientific">Paraglaciecola arctica BSs20135</name>
    <dbReference type="NCBI Taxonomy" id="493475"/>
    <lineage>
        <taxon>Bacteria</taxon>
        <taxon>Pseudomonadati</taxon>
        <taxon>Pseudomonadota</taxon>
        <taxon>Gammaproteobacteria</taxon>
        <taxon>Alteromonadales</taxon>
        <taxon>Alteromonadaceae</taxon>
        <taxon>Paraglaciecola</taxon>
    </lineage>
</organism>
<evidence type="ECO:0000313" key="4">
    <source>
        <dbReference type="EMBL" id="GAC20694.1"/>
    </source>
</evidence>
<dbReference type="RefSeq" id="WP_007622873.1">
    <property type="nucleotide sequence ID" value="NZ_BAEO01000055.1"/>
</dbReference>
<dbReference type="eggNOG" id="COG3668">
    <property type="taxonomic scope" value="Bacteria"/>
</dbReference>
<protein>
    <recommendedName>
        <fullName evidence="3">Toxin</fullName>
    </recommendedName>
</protein>
<name>K6XJ47_9ALTE</name>
<dbReference type="Proteomes" id="UP000006327">
    <property type="component" value="Unassembled WGS sequence"/>
</dbReference>
<keyword evidence="2" id="KW-1277">Toxin-antitoxin system</keyword>
<dbReference type="STRING" id="493475.GARC_3740"/>
<dbReference type="Gene3D" id="3.30.2310.20">
    <property type="entry name" value="RelE-like"/>
    <property type="match status" value="1"/>
</dbReference>
<dbReference type="AlphaFoldDB" id="K6XJ47"/>
<evidence type="ECO:0000256" key="1">
    <source>
        <dbReference type="ARBA" id="ARBA00006226"/>
    </source>
</evidence>
<gene>
    <name evidence="4" type="ORF">GARC_3740</name>
</gene>
<sequence length="96" mass="11060">MPNFTFTPEALNDLTEIVKYTVAEWGKPQARTYVDGLKLVSNRLADQPSIGKNRPELARELYSFPYASHILFYTETLKGIIIVRVLHKNMDISQQF</sequence>
<evidence type="ECO:0000256" key="2">
    <source>
        <dbReference type="ARBA" id="ARBA00022649"/>
    </source>
</evidence>
<dbReference type="PANTHER" id="PTHR33755:SF9">
    <property type="entry name" value="TOXIN PARE1"/>
    <property type="match status" value="1"/>
</dbReference>
<dbReference type="Pfam" id="PF05016">
    <property type="entry name" value="ParE_toxin"/>
    <property type="match status" value="1"/>
</dbReference>
<dbReference type="OrthoDB" id="516834at2"/>
<dbReference type="EMBL" id="BAEO01000055">
    <property type="protein sequence ID" value="GAC20694.1"/>
    <property type="molecule type" value="Genomic_DNA"/>
</dbReference>
<dbReference type="PANTHER" id="PTHR33755">
    <property type="entry name" value="TOXIN PARE1-RELATED"/>
    <property type="match status" value="1"/>
</dbReference>